<gene>
    <name evidence="2" type="ORF">PtA15_16A189</name>
</gene>
<dbReference type="GeneID" id="77804749"/>
<name>A0ABY7D5B5_9BASI</name>
<accession>A0ABY7D5B5</accession>
<reference evidence="2" key="1">
    <citation type="submission" date="2022-10" db="EMBL/GenBank/DDBJ databases">
        <title>Puccinia triticina Genome sequencing and assembly.</title>
        <authorList>
            <person name="Li C."/>
        </authorList>
    </citation>
    <scope>NUCLEOTIDE SEQUENCE</scope>
    <source>
        <strain evidence="2">Pt15</strain>
    </source>
</reference>
<evidence type="ECO:0000313" key="2">
    <source>
        <dbReference type="EMBL" id="WAQ92283.1"/>
    </source>
</evidence>
<feature type="compositionally biased region" description="Polar residues" evidence="1">
    <location>
        <begin position="107"/>
        <end position="117"/>
    </location>
</feature>
<dbReference type="Proteomes" id="UP001164743">
    <property type="component" value="Chromosome 16A"/>
</dbReference>
<evidence type="ECO:0000313" key="3">
    <source>
        <dbReference type="Proteomes" id="UP001164743"/>
    </source>
</evidence>
<dbReference type="EMBL" id="CP110436">
    <property type="protein sequence ID" value="WAQ92283.1"/>
    <property type="molecule type" value="Genomic_DNA"/>
</dbReference>
<organism evidence="2 3">
    <name type="scientific">Puccinia triticina</name>
    <dbReference type="NCBI Taxonomy" id="208348"/>
    <lineage>
        <taxon>Eukaryota</taxon>
        <taxon>Fungi</taxon>
        <taxon>Dikarya</taxon>
        <taxon>Basidiomycota</taxon>
        <taxon>Pucciniomycotina</taxon>
        <taxon>Pucciniomycetes</taxon>
        <taxon>Pucciniales</taxon>
        <taxon>Pucciniaceae</taxon>
        <taxon>Puccinia</taxon>
    </lineage>
</organism>
<proteinExistence type="predicted"/>
<sequence>MASEAHQGLLSKSRPISQRALLLLGAADQPQKNFGNPSTAAALVVLWVDCWGNAASPDRLAAGCDLGVLGALQAPISTLAPLRAADRHPVKASSGPTLSIPPGQPEESGSTPGERTC</sequence>
<keyword evidence="3" id="KW-1185">Reference proteome</keyword>
<dbReference type="RefSeq" id="XP_053027838.1">
    <property type="nucleotide sequence ID" value="XM_053163854.1"/>
</dbReference>
<protein>
    <submittedName>
        <fullName evidence="2">Uncharacterized protein</fullName>
    </submittedName>
</protein>
<evidence type="ECO:0000256" key="1">
    <source>
        <dbReference type="SAM" id="MobiDB-lite"/>
    </source>
</evidence>
<feature type="region of interest" description="Disordered" evidence="1">
    <location>
        <begin position="85"/>
        <end position="117"/>
    </location>
</feature>